<dbReference type="EMBL" id="JAMSHJ010000002">
    <property type="protein sequence ID" value="KAI5435051.1"/>
    <property type="molecule type" value="Genomic_DNA"/>
</dbReference>
<dbReference type="Proteomes" id="UP001058974">
    <property type="component" value="Chromosome 2"/>
</dbReference>
<organism evidence="3 4">
    <name type="scientific">Pisum sativum</name>
    <name type="common">Garden pea</name>
    <name type="synonym">Lathyrus oleraceus</name>
    <dbReference type="NCBI Taxonomy" id="3888"/>
    <lineage>
        <taxon>Eukaryota</taxon>
        <taxon>Viridiplantae</taxon>
        <taxon>Streptophyta</taxon>
        <taxon>Embryophyta</taxon>
        <taxon>Tracheophyta</taxon>
        <taxon>Spermatophyta</taxon>
        <taxon>Magnoliopsida</taxon>
        <taxon>eudicotyledons</taxon>
        <taxon>Gunneridae</taxon>
        <taxon>Pentapetalae</taxon>
        <taxon>rosids</taxon>
        <taxon>fabids</taxon>
        <taxon>Fabales</taxon>
        <taxon>Fabaceae</taxon>
        <taxon>Papilionoideae</taxon>
        <taxon>50 kb inversion clade</taxon>
        <taxon>NPAAA clade</taxon>
        <taxon>Hologalegina</taxon>
        <taxon>IRL clade</taxon>
        <taxon>Fabeae</taxon>
        <taxon>Lathyrus</taxon>
    </lineage>
</organism>
<protein>
    <recommendedName>
        <fullName evidence="2">Retrotransposon Copia-like N-terminal domain-containing protein</fullName>
    </recommendedName>
</protein>
<keyword evidence="4" id="KW-1185">Reference proteome</keyword>
<evidence type="ECO:0000313" key="3">
    <source>
        <dbReference type="EMBL" id="KAI5435051.1"/>
    </source>
</evidence>
<reference evidence="3 4" key="1">
    <citation type="journal article" date="2022" name="Nat. Genet.">
        <title>Improved pea reference genome and pan-genome highlight genomic features and evolutionary characteristics.</title>
        <authorList>
            <person name="Yang T."/>
            <person name="Liu R."/>
            <person name="Luo Y."/>
            <person name="Hu S."/>
            <person name="Wang D."/>
            <person name="Wang C."/>
            <person name="Pandey M.K."/>
            <person name="Ge S."/>
            <person name="Xu Q."/>
            <person name="Li N."/>
            <person name="Li G."/>
            <person name="Huang Y."/>
            <person name="Saxena R.K."/>
            <person name="Ji Y."/>
            <person name="Li M."/>
            <person name="Yan X."/>
            <person name="He Y."/>
            <person name="Liu Y."/>
            <person name="Wang X."/>
            <person name="Xiang C."/>
            <person name="Varshney R.K."/>
            <person name="Ding H."/>
            <person name="Gao S."/>
            <person name="Zong X."/>
        </authorList>
    </citation>
    <scope>NUCLEOTIDE SEQUENCE [LARGE SCALE GENOMIC DNA]</scope>
    <source>
        <strain evidence="3 4">cv. Zhongwan 6</strain>
    </source>
</reference>
<comment type="caution">
    <text evidence="3">The sequence shown here is derived from an EMBL/GenBank/DDBJ whole genome shotgun (WGS) entry which is preliminary data.</text>
</comment>
<feature type="domain" description="Retrotransposon Copia-like N-terminal" evidence="2">
    <location>
        <begin position="50"/>
        <end position="84"/>
    </location>
</feature>
<evidence type="ECO:0000259" key="2">
    <source>
        <dbReference type="Pfam" id="PF14244"/>
    </source>
</evidence>
<feature type="region of interest" description="Disordered" evidence="1">
    <location>
        <begin position="118"/>
        <end position="167"/>
    </location>
</feature>
<dbReference type="Pfam" id="PF14244">
    <property type="entry name" value="Retrotran_gag_3"/>
    <property type="match status" value="1"/>
</dbReference>
<dbReference type="AlphaFoldDB" id="A0A9D5B9T1"/>
<dbReference type="Gramene" id="Psat02G0176300-T1">
    <property type="protein sequence ID" value="KAI5435051.1"/>
    <property type="gene ID" value="KIW84_021763"/>
</dbReference>
<name>A0A9D5B9T1_PEA</name>
<evidence type="ECO:0000256" key="1">
    <source>
        <dbReference type="SAM" id="MobiDB-lite"/>
    </source>
</evidence>
<accession>A0A9D5B9T1</accession>
<feature type="compositionally biased region" description="Low complexity" evidence="1">
    <location>
        <begin position="152"/>
        <end position="164"/>
    </location>
</feature>
<dbReference type="InterPro" id="IPR029472">
    <property type="entry name" value="Copia-like_N"/>
</dbReference>
<sequence>MANNYNLSRAPAAETAVAAETAYERNCRCYSNIVGNEQEGSSYSLMVNIPKMNGNSYNEWAQTARLVLDNKGKLGFLTGALAEPTTEDLHLDEVRGRVLGKVPLPTLHETFAKIRREEARQGIMMGKTPRSSESEGKPPNWKKKSGRAFQASNSDQGQQPSSSQFPFTTEQLDRPYKFLESPTPSCSIATKGNSAFRSVSPSHTWIVDSGEMIGSAKESGGLYYLDIGSASQLP</sequence>
<proteinExistence type="predicted"/>
<evidence type="ECO:0000313" key="4">
    <source>
        <dbReference type="Proteomes" id="UP001058974"/>
    </source>
</evidence>
<gene>
    <name evidence="3" type="ORF">KIW84_021763</name>
</gene>